<protein>
    <recommendedName>
        <fullName evidence="3">NAD(P)-binding protein</fullName>
    </recommendedName>
</protein>
<reference evidence="1" key="1">
    <citation type="journal article" date="2020" name="Stud. Mycol.">
        <title>101 Dothideomycetes genomes: a test case for predicting lifestyles and emergence of pathogens.</title>
        <authorList>
            <person name="Haridas S."/>
            <person name="Albert R."/>
            <person name="Binder M."/>
            <person name="Bloem J."/>
            <person name="Labutti K."/>
            <person name="Salamov A."/>
            <person name="Andreopoulos B."/>
            <person name="Baker S."/>
            <person name="Barry K."/>
            <person name="Bills G."/>
            <person name="Bluhm B."/>
            <person name="Cannon C."/>
            <person name="Castanera R."/>
            <person name="Culley D."/>
            <person name="Daum C."/>
            <person name="Ezra D."/>
            <person name="Gonzalez J."/>
            <person name="Henrissat B."/>
            <person name="Kuo A."/>
            <person name="Liang C."/>
            <person name="Lipzen A."/>
            <person name="Lutzoni F."/>
            <person name="Magnuson J."/>
            <person name="Mondo S."/>
            <person name="Nolan M."/>
            <person name="Ohm R."/>
            <person name="Pangilinan J."/>
            <person name="Park H.-J."/>
            <person name="Ramirez L."/>
            <person name="Alfaro M."/>
            <person name="Sun H."/>
            <person name="Tritt A."/>
            <person name="Yoshinaga Y."/>
            <person name="Zwiers L.-H."/>
            <person name="Turgeon B."/>
            <person name="Goodwin S."/>
            <person name="Spatafora J."/>
            <person name="Crous P."/>
            <person name="Grigoriev I."/>
        </authorList>
    </citation>
    <scope>NUCLEOTIDE SEQUENCE</scope>
    <source>
        <strain evidence="1">CBS 675.92</strain>
    </source>
</reference>
<dbReference type="Gene3D" id="3.40.50.720">
    <property type="entry name" value="NAD(P)-binding Rossmann-like Domain"/>
    <property type="match status" value="1"/>
</dbReference>
<sequence>MPSVVILGAAGFVGAQAARIIVGDFSDFEKIKTASKEHDFVINAGNSFTRDAVTAIIAGLTERPSASKGKLIHISGGGNFIDFEDIKSTTKGMFNGKSDTTVLETGTEGPVETYIVCPSVVYGGASVASLTKGLVTGNAKPLGYVPYVDEGTAVLNTPGAAEGRTYSHYQMLETSNVTSKDMVAELAKVMHSRRIFSSSEPKSVLFEQAGEGEVKHLVAANMIVEGPRAAALGFKPKQPSIFTEIHYHLKDVRI</sequence>
<keyword evidence="2" id="KW-1185">Reference proteome</keyword>
<dbReference type="Proteomes" id="UP000800035">
    <property type="component" value="Unassembled WGS sequence"/>
</dbReference>
<dbReference type="InterPro" id="IPR036291">
    <property type="entry name" value="NAD(P)-bd_dom_sf"/>
</dbReference>
<dbReference type="SUPFAM" id="SSF51735">
    <property type="entry name" value="NAD(P)-binding Rossmann-fold domains"/>
    <property type="match status" value="1"/>
</dbReference>
<proteinExistence type="predicted"/>
<dbReference type="OrthoDB" id="2130169at2759"/>
<accession>A0A6A5U452</accession>
<name>A0A6A5U452_9PLEO</name>
<evidence type="ECO:0000313" key="1">
    <source>
        <dbReference type="EMBL" id="KAF1957766.1"/>
    </source>
</evidence>
<dbReference type="AlphaFoldDB" id="A0A6A5U452"/>
<dbReference type="EMBL" id="ML976988">
    <property type="protein sequence ID" value="KAF1957766.1"/>
    <property type="molecule type" value="Genomic_DNA"/>
</dbReference>
<evidence type="ECO:0000313" key="2">
    <source>
        <dbReference type="Proteomes" id="UP000800035"/>
    </source>
</evidence>
<organism evidence="1 2">
    <name type="scientific">Byssothecium circinans</name>
    <dbReference type="NCBI Taxonomy" id="147558"/>
    <lineage>
        <taxon>Eukaryota</taxon>
        <taxon>Fungi</taxon>
        <taxon>Dikarya</taxon>
        <taxon>Ascomycota</taxon>
        <taxon>Pezizomycotina</taxon>
        <taxon>Dothideomycetes</taxon>
        <taxon>Pleosporomycetidae</taxon>
        <taxon>Pleosporales</taxon>
        <taxon>Massarineae</taxon>
        <taxon>Massarinaceae</taxon>
        <taxon>Byssothecium</taxon>
    </lineage>
</organism>
<gene>
    <name evidence="1" type="ORF">CC80DRAFT_515286</name>
</gene>
<evidence type="ECO:0008006" key="3">
    <source>
        <dbReference type="Google" id="ProtNLM"/>
    </source>
</evidence>